<dbReference type="PANTHER" id="PTHR11941">
    <property type="entry name" value="ENOYL-COA HYDRATASE-RELATED"/>
    <property type="match status" value="1"/>
</dbReference>
<dbReference type="Proteomes" id="UP001595604">
    <property type="component" value="Unassembled WGS sequence"/>
</dbReference>
<proteinExistence type="predicted"/>
<comment type="caution">
    <text evidence="1">The sequence shown here is derived from an EMBL/GenBank/DDBJ whole genome shotgun (WGS) entry which is preliminary data.</text>
</comment>
<dbReference type="RefSeq" id="WP_379508213.1">
    <property type="nucleotide sequence ID" value="NZ_JBHRTQ010000001.1"/>
</dbReference>
<dbReference type="SUPFAM" id="SSF52096">
    <property type="entry name" value="ClpP/crotonase"/>
    <property type="match status" value="1"/>
</dbReference>
<accession>A0ABV7ILI9</accession>
<dbReference type="CDD" id="cd06558">
    <property type="entry name" value="crotonase-like"/>
    <property type="match status" value="1"/>
</dbReference>
<dbReference type="Pfam" id="PF00378">
    <property type="entry name" value="ECH_1"/>
    <property type="match status" value="1"/>
</dbReference>
<dbReference type="Gene3D" id="3.90.226.10">
    <property type="entry name" value="2-enoyl-CoA Hydratase, Chain A, domain 1"/>
    <property type="match status" value="1"/>
</dbReference>
<keyword evidence="2" id="KW-1185">Reference proteome</keyword>
<dbReference type="PANTHER" id="PTHR11941:SF124">
    <property type="entry name" value="ENOYL-COA HYDRATASE ECHA13-RELATED"/>
    <property type="match status" value="1"/>
</dbReference>
<dbReference type="NCBIfam" id="NF006140">
    <property type="entry name" value="PRK08290.1"/>
    <property type="match status" value="1"/>
</dbReference>
<dbReference type="InterPro" id="IPR029045">
    <property type="entry name" value="ClpP/crotonase-like_dom_sf"/>
</dbReference>
<evidence type="ECO:0000313" key="2">
    <source>
        <dbReference type="Proteomes" id="UP001595604"/>
    </source>
</evidence>
<sequence>MPEYILYDVADGVATITLNRPDRANAQHQPLLEELNQAWEDAAADDNVRVILLRGEGKHFSAGHDTSGSPETRTPELAKVGGCIKETGLLELYKWEAKHYLGFSRRWRDIPKPSIAAVQGACIAGGLLLVWPCDIIIAADNARFSDPVVMMGIGGVEYHGHTWELGPRKAKEMLFTAQPVSALEAEKRGMVNKVVPLADLDAEARAMALQIAKMHPHALAMAKRAVNHTMDIIGQYAAIQSVFDIHQMGHASAYAQSGSMILVDHNAIKAASQKADKA</sequence>
<organism evidence="1 2">
    <name type="scientific">Novosphingobium bradum</name>
    <dbReference type="NCBI Taxonomy" id="1737444"/>
    <lineage>
        <taxon>Bacteria</taxon>
        <taxon>Pseudomonadati</taxon>
        <taxon>Pseudomonadota</taxon>
        <taxon>Alphaproteobacteria</taxon>
        <taxon>Sphingomonadales</taxon>
        <taxon>Sphingomonadaceae</taxon>
        <taxon>Novosphingobium</taxon>
    </lineage>
</organism>
<protein>
    <submittedName>
        <fullName evidence="1">Enoyl-CoA hydratase</fullName>
    </submittedName>
</protein>
<gene>
    <name evidence="1" type="ORF">ACFOD9_00980</name>
</gene>
<dbReference type="EMBL" id="JBHRTQ010000001">
    <property type="protein sequence ID" value="MFC3172817.1"/>
    <property type="molecule type" value="Genomic_DNA"/>
</dbReference>
<evidence type="ECO:0000313" key="1">
    <source>
        <dbReference type="EMBL" id="MFC3172817.1"/>
    </source>
</evidence>
<reference evidence="2" key="1">
    <citation type="journal article" date="2019" name="Int. J. Syst. Evol. Microbiol.">
        <title>The Global Catalogue of Microorganisms (GCM) 10K type strain sequencing project: providing services to taxonomists for standard genome sequencing and annotation.</title>
        <authorList>
            <consortium name="The Broad Institute Genomics Platform"/>
            <consortium name="The Broad Institute Genome Sequencing Center for Infectious Disease"/>
            <person name="Wu L."/>
            <person name="Ma J."/>
        </authorList>
    </citation>
    <scope>NUCLEOTIDE SEQUENCE [LARGE SCALE GENOMIC DNA]</scope>
    <source>
        <strain evidence="2">KCTC 42984</strain>
    </source>
</reference>
<dbReference type="InterPro" id="IPR001753">
    <property type="entry name" value="Enoyl-CoA_hydra/iso"/>
</dbReference>
<name>A0ABV7ILI9_9SPHN</name>